<dbReference type="InterPro" id="IPR029787">
    <property type="entry name" value="Nucleotide_cyclase"/>
</dbReference>
<dbReference type="RefSeq" id="WP_311652727.1">
    <property type="nucleotide sequence ID" value="NZ_JAVRIB010000007.1"/>
</dbReference>
<dbReference type="GO" id="GO:0016779">
    <property type="term" value="F:nucleotidyltransferase activity"/>
    <property type="evidence" value="ECO:0007669"/>
    <property type="project" value="UniProtKB-KW"/>
</dbReference>
<dbReference type="Proteomes" id="UP001251857">
    <property type="component" value="Unassembled WGS sequence"/>
</dbReference>
<feature type="transmembrane region" description="Helical" evidence="7">
    <location>
        <begin position="90"/>
        <end position="111"/>
    </location>
</feature>
<dbReference type="PANTHER" id="PTHR11920">
    <property type="entry name" value="GUANYLYL CYCLASE"/>
    <property type="match status" value="1"/>
</dbReference>
<feature type="transmembrane region" description="Helical" evidence="7">
    <location>
        <begin position="37"/>
        <end position="57"/>
    </location>
</feature>
<feature type="transmembrane region" description="Helical" evidence="7">
    <location>
        <begin position="117"/>
        <end position="133"/>
    </location>
</feature>
<gene>
    <name evidence="9" type="ORF">RM532_08005</name>
</gene>
<reference evidence="9 10" key="1">
    <citation type="submission" date="2023-09" db="EMBL/GenBank/DDBJ databases">
        <authorList>
            <person name="Rey-Velasco X."/>
        </authorList>
    </citation>
    <scope>NUCLEOTIDE SEQUENCE [LARGE SCALE GENOMIC DNA]</scope>
    <source>
        <strain evidence="9 10">W335</strain>
    </source>
</reference>
<comment type="caution">
    <text evidence="9">The sequence shown here is derived from an EMBL/GenBank/DDBJ whole genome shotgun (WGS) entry which is preliminary data.</text>
</comment>
<evidence type="ECO:0000256" key="5">
    <source>
        <dbReference type="ARBA" id="ARBA00023136"/>
    </source>
</evidence>
<keyword evidence="2 7" id="KW-0812">Transmembrane</keyword>
<dbReference type="Pfam" id="PF00211">
    <property type="entry name" value="Guanylate_cyc"/>
    <property type="match status" value="1"/>
</dbReference>
<name>A0ABU3C021_9GAMM</name>
<comment type="subcellular location">
    <subcellularLocation>
        <location evidence="1">Membrane</location>
    </subcellularLocation>
</comment>
<evidence type="ECO:0000256" key="2">
    <source>
        <dbReference type="ARBA" id="ARBA00022692"/>
    </source>
</evidence>
<keyword evidence="3" id="KW-0547">Nucleotide-binding</keyword>
<feature type="transmembrane region" description="Helical" evidence="7">
    <location>
        <begin position="63"/>
        <end position="83"/>
    </location>
</feature>
<dbReference type="InterPro" id="IPR001054">
    <property type="entry name" value="A/G_cyclase"/>
</dbReference>
<evidence type="ECO:0000256" key="4">
    <source>
        <dbReference type="ARBA" id="ARBA00022989"/>
    </source>
</evidence>
<proteinExistence type="predicted"/>
<evidence type="ECO:0000256" key="7">
    <source>
        <dbReference type="SAM" id="Phobius"/>
    </source>
</evidence>
<dbReference type="SUPFAM" id="SSF55073">
    <property type="entry name" value="Nucleotide cyclase"/>
    <property type="match status" value="1"/>
</dbReference>
<keyword evidence="6" id="KW-0456">Lyase</keyword>
<evidence type="ECO:0000256" key="3">
    <source>
        <dbReference type="ARBA" id="ARBA00022741"/>
    </source>
</evidence>
<evidence type="ECO:0000256" key="6">
    <source>
        <dbReference type="ARBA" id="ARBA00023239"/>
    </source>
</evidence>
<evidence type="ECO:0000313" key="9">
    <source>
        <dbReference type="EMBL" id="MDT0634902.1"/>
    </source>
</evidence>
<dbReference type="CDD" id="cd07302">
    <property type="entry name" value="CHD"/>
    <property type="match status" value="1"/>
</dbReference>
<keyword evidence="9" id="KW-0808">Transferase</keyword>
<dbReference type="InterPro" id="IPR050401">
    <property type="entry name" value="Cyclic_nucleotide_synthase"/>
</dbReference>
<keyword evidence="9" id="KW-0548">Nucleotidyltransferase</keyword>
<accession>A0ABU3C021</accession>
<dbReference type="EC" id="2.7.7.-" evidence="9"/>
<keyword evidence="4 7" id="KW-1133">Transmembrane helix</keyword>
<dbReference type="InterPro" id="IPR048432">
    <property type="entry name" value="MASE7"/>
</dbReference>
<protein>
    <submittedName>
        <fullName evidence="9">Adenylate/guanylate cyclase domain-containing protein</fullName>
        <ecNumber evidence="9">2.7.7.-</ecNumber>
    </submittedName>
</protein>
<feature type="transmembrane region" description="Helical" evidence="7">
    <location>
        <begin position="138"/>
        <end position="156"/>
    </location>
</feature>
<dbReference type="Gene3D" id="3.30.70.1230">
    <property type="entry name" value="Nucleotide cyclase"/>
    <property type="match status" value="1"/>
</dbReference>
<keyword evidence="5 7" id="KW-0472">Membrane</keyword>
<dbReference type="Pfam" id="PF20967">
    <property type="entry name" value="MASE7"/>
    <property type="match status" value="1"/>
</dbReference>
<keyword evidence="10" id="KW-1185">Reference proteome</keyword>
<sequence>MSGQRDWRARWEAGAHLGVGPMLDQATHRRVVLVNQMAILALPVTLFYAIVAIGAQLLGMADLWPIAAITPPVLAGYAAVLWCNRRRRFLAARLCLAGVPVLQLTFASWVIGNGAGVHLYFFVLWTALFLLFTRGERWLSVLFAGLWIAMFIWIQLAFDQPVIAMANPDWFTDLAFFTNAVGAFALLGGLVALFYQEINHTEDMLQREYQRSEELLRNILPVTVARRLKDGSQVIADSFPDATLLFADIVGFTELSGRLPPGDLVALLNRVFSRFDRIAEQEGLEKIKTIGDEYMLAGGLPLPRADHAPAVARAALHMLEAIDDLNQSLDHKLALRVGMHSGEVVAGVIGARKFSYDVWGDTVNIASRMQTQGLPGRIQLTEATHDLLGDEFQLQRRGTLRVRGRGRMPTWFLEGTTEPCDTTRSSA</sequence>
<evidence type="ECO:0000256" key="1">
    <source>
        <dbReference type="ARBA" id="ARBA00004370"/>
    </source>
</evidence>
<dbReference type="PROSITE" id="PS50125">
    <property type="entry name" value="GUANYLATE_CYCLASE_2"/>
    <property type="match status" value="1"/>
</dbReference>
<evidence type="ECO:0000313" key="10">
    <source>
        <dbReference type="Proteomes" id="UP001251857"/>
    </source>
</evidence>
<dbReference type="SMART" id="SM00044">
    <property type="entry name" value="CYCc"/>
    <property type="match status" value="1"/>
</dbReference>
<feature type="domain" description="Guanylate cyclase" evidence="8">
    <location>
        <begin position="243"/>
        <end position="370"/>
    </location>
</feature>
<dbReference type="PANTHER" id="PTHR11920:SF335">
    <property type="entry name" value="GUANYLATE CYCLASE"/>
    <property type="match status" value="1"/>
</dbReference>
<organism evidence="9 10">
    <name type="scientific">Spectribacter hydrogenoxidans</name>
    <dbReference type="NCBI Taxonomy" id="3075608"/>
    <lineage>
        <taxon>Bacteria</taxon>
        <taxon>Pseudomonadati</taxon>
        <taxon>Pseudomonadota</taxon>
        <taxon>Gammaproteobacteria</taxon>
        <taxon>Salinisphaerales</taxon>
        <taxon>Salinisphaeraceae</taxon>
        <taxon>Spectribacter</taxon>
    </lineage>
</organism>
<dbReference type="EMBL" id="JAVRIB010000007">
    <property type="protein sequence ID" value="MDT0634902.1"/>
    <property type="molecule type" value="Genomic_DNA"/>
</dbReference>
<feature type="transmembrane region" description="Helical" evidence="7">
    <location>
        <begin position="176"/>
        <end position="195"/>
    </location>
</feature>
<evidence type="ECO:0000259" key="8">
    <source>
        <dbReference type="PROSITE" id="PS50125"/>
    </source>
</evidence>